<feature type="domain" description="Heterokaryon incompatibility" evidence="1">
    <location>
        <begin position="168"/>
        <end position="300"/>
    </location>
</feature>
<keyword evidence="3" id="KW-1185">Reference proteome</keyword>
<dbReference type="Pfam" id="PF06985">
    <property type="entry name" value="HET"/>
    <property type="match status" value="1"/>
</dbReference>
<comment type="caution">
    <text evidence="2">The sequence shown here is derived from an EMBL/GenBank/DDBJ whole genome shotgun (WGS) entry which is preliminary data.</text>
</comment>
<protein>
    <submittedName>
        <fullName evidence="2">Tol protein</fullName>
    </submittedName>
</protein>
<proteinExistence type="predicted"/>
<accession>A0A8H3WKE4</accession>
<dbReference type="AlphaFoldDB" id="A0A8H3WKE4"/>
<dbReference type="Proteomes" id="UP000434172">
    <property type="component" value="Unassembled WGS sequence"/>
</dbReference>
<dbReference type="PANTHER" id="PTHR33112">
    <property type="entry name" value="DOMAIN PROTEIN, PUTATIVE-RELATED"/>
    <property type="match status" value="1"/>
</dbReference>
<evidence type="ECO:0000259" key="1">
    <source>
        <dbReference type="Pfam" id="PF06985"/>
    </source>
</evidence>
<reference evidence="2 3" key="1">
    <citation type="submission" date="2019-12" db="EMBL/GenBank/DDBJ databases">
        <title>A genome sequence resource for the geographically widespread anthracnose pathogen Colletotrichum asianum.</title>
        <authorList>
            <person name="Meng Y."/>
        </authorList>
    </citation>
    <scope>NUCLEOTIDE SEQUENCE [LARGE SCALE GENOMIC DNA]</scope>
    <source>
        <strain evidence="2 3">ICMP 18580</strain>
    </source>
</reference>
<gene>
    <name evidence="2" type="ORF">GQ607_003206</name>
</gene>
<dbReference type="InterPro" id="IPR010730">
    <property type="entry name" value="HET"/>
</dbReference>
<dbReference type="OrthoDB" id="5428863at2759"/>
<organism evidence="2 3">
    <name type="scientific">Colletotrichum asianum</name>
    <dbReference type="NCBI Taxonomy" id="702518"/>
    <lineage>
        <taxon>Eukaryota</taxon>
        <taxon>Fungi</taxon>
        <taxon>Dikarya</taxon>
        <taxon>Ascomycota</taxon>
        <taxon>Pezizomycotina</taxon>
        <taxon>Sordariomycetes</taxon>
        <taxon>Hypocreomycetidae</taxon>
        <taxon>Glomerellales</taxon>
        <taxon>Glomerellaceae</taxon>
        <taxon>Colletotrichum</taxon>
        <taxon>Colletotrichum gloeosporioides species complex</taxon>
    </lineage>
</organism>
<sequence>MDCDTLGQSSCDVCRMVAQVTPRHLNGEHCVLQALSSSLTVLGPSHPTSDLAKRKHIIDCTVLFPVPKIKFEDGTEGRKTDTNWQDGGCLAVVKAGDQERSLEIGPRQISSFVDFDLVRSWLNHCTTQHRDDCRFAAGSSSQAQGLKVIDCFNPNSKGAIDAPENCKYVALSYVWGNTAVPKEEGKDTDFPQVVHDAIQVTRSLNERYLWVDQLCIDQEDETIKRAQVAQMNQIYSRAHLTLVAAAGADASYGLPGIGSRPRRPLQRIVLNNIAIIRMLPHTSAQTFRSTWASRGWTYQECFLSTRRLIFTEHEVFYLCNTMDHAETVKKPLSYSRLTKTVTAANFLELIPSQSSLHGVSGELIELRWNQLKQKQLPNYTKRQLTKRSDTIDAARGLFRALEISMIRHYYGIPFRRIDAMNRSRYIFSLAWHHQKVAERNLPFPSWSWAGWVGGIQMSEPDFCSSDDQEIEIKKEDGSTIPLQNWFCGQEQSATSEIKYAPRVLGISAVTVWVNFARRSWIGLNEKSGVQSQIVGMTFASGEYAVLPIREGLTAWCYAYMDYDNVPLEAGLLGLVFQTKQQKRYSILLLRKSGDHHERVGLVRVHSWNLTRAATAGNSGNCDPAIIYTDTEGTPLDKVAISDEKPIWLQEAVKRTIWIS</sequence>
<dbReference type="PANTHER" id="PTHR33112:SF1">
    <property type="entry name" value="HETEROKARYON INCOMPATIBILITY DOMAIN-CONTAINING PROTEIN"/>
    <property type="match status" value="1"/>
</dbReference>
<dbReference type="EMBL" id="WOWK01000011">
    <property type="protein sequence ID" value="KAF0329638.1"/>
    <property type="molecule type" value="Genomic_DNA"/>
</dbReference>
<evidence type="ECO:0000313" key="3">
    <source>
        <dbReference type="Proteomes" id="UP000434172"/>
    </source>
</evidence>
<name>A0A8H3WKE4_9PEZI</name>
<evidence type="ECO:0000313" key="2">
    <source>
        <dbReference type="EMBL" id="KAF0329638.1"/>
    </source>
</evidence>